<protein>
    <recommendedName>
        <fullName evidence="3">DUF4220 domain-containing protein</fullName>
    </recommendedName>
</protein>
<dbReference type="AlphaFoldDB" id="A0A811R8U1"/>
<feature type="domain" description="DUF4220" evidence="3">
    <location>
        <begin position="56"/>
        <end position="445"/>
    </location>
</feature>
<feature type="region of interest" description="Disordered" evidence="1">
    <location>
        <begin position="184"/>
        <end position="215"/>
    </location>
</feature>
<keyword evidence="2" id="KW-0812">Transmembrane</keyword>
<comment type="caution">
    <text evidence="4">The sequence shown here is derived from an EMBL/GenBank/DDBJ whole genome shotgun (WGS) entry which is preliminary data.</text>
</comment>
<keyword evidence="2" id="KW-1133">Transmembrane helix</keyword>
<keyword evidence="2" id="KW-0472">Membrane</keyword>
<reference evidence="4" key="1">
    <citation type="submission" date="2020-10" db="EMBL/GenBank/DDBJ databases">
        <authorList>
            <person name="Han B."/>
            <person name="Lu T."/>
            <person name="Zhao Q."/>
            <person name="Huang X."/>
            <person name="Zhao Y."/>
        </authorList>
    </citation>
    <scope>NUCLEOTIDE SEQUENCE</scope>
</reference>
<gene>
    <name evidence="4" type="ORF">NCGR_LOCUS49837</name>
</gene>
<feature type="compositionally biased region" description="Basic and acidic residues" evidence="1">
    <location>
        <begin position="713"/>
        <end position="729"/>
    </location>
</feature>
<feature type="compositionally biased region" description="Low complexity" evidence="1">
    <location>
        <begin position="197"/>
        <end position="215"/>
    </location>
</feature>
<dbReference type="Proteomes" id="UP000604825">
    <property type="component" value="Unassembled WGS sequence"/>
</dbReference>
<feature type="transmembrane region" description="Helical" evidence="2">
    <location>
        <begin position="12"/>
        <end position="34"/>
    </location>
</feature>
<feature type="transmembrane region" description="Helical" evidence="2">
    <location>
        <begin position="126"/>
        <end position="142"/>
    </location>
</feature>
<feature type="transmembrane region" description="Helical" evidence="2">
    <location>
        <begin position="46"/>
        <end position="66"/>
    </location>
</feature>
<dbReference type="Pfam" id="PF04578">
    <property type="entry name" value="DUF594"/>
    <property type="match status" value="1"/>
</dbReference>
<organism evidence="4 5">
    <name type="scientific">Miscanthus lutarioriparius</name>
    <dbReference type="NCBI Taxonomy" id="422564"/>
    <lineage>
        <taxon>Eukaryota</taxon>
        <taxon>Viridiplantae</taxon>
        <taxon>Streptophyta</taxon>
        <taxon>Embryophyta</taxon>
        <taxon>Tracheophyta</taxon>
        <taxon>Spermatophyta</taxon>
        <taxon>Magnoliopsida</taxon>
        <taxon>Liliopsida</taxon>
        <taxon>Poales</taxon>
        <taxon>Poaceae</taxon>
        <taxon>PACMAD clade</taxon>
        <taxon>Panicoideae</taxon>
        <taxon>Andropogonodae</taxon>
        <taxon>Andropogoneae</taxon>
        <taxon>Saccharinae</taxon>
        <taxon>Miscanthus</taxon>
    </lineage>
</organism>
<dbReference type="InterPro" id="IPR007658">
    <property type="entry name" value="DUF594"/>
</dbReference>
<evidence type="ECO:0000313" key="4">
    <source>
        <dbReference type="EMBL" id="CAD6266532.1"/>
    </source>
</evidence>
<dbReference type="EMBL" id="CAJGYO010000013">
    <property type="protein sequence ID" value="CAD6266532.1"/>
    <property type="molecule type" value="Genomic_DNA"/>
</dbReference>
<evidence type="ECO:0000256" key="1">
    <source>
        <dbReference type="SAM" id="MobiDB-lite"/>
    </source>
</evidence>
<dbReference type="OrthoDB" id="695140at2759"/>
<feature type="compositionally biased region" description="Acidic residues" evidence="1">
    <location>
        <begin position="773"/>
        <end position="787"/>
    </location>
</feature>
<sequence length="796" mass="90487">MFLDSATQFWSYWGLRISVLVSLAVYGLLGLLSVTRRRSASGSLRILQWALGAILWTFYQFAEIAATNALGNLSLSGADASGEEEQEQQLTAFWAPFLLIHLGGPDNLSAYALEDNMFSLRKTVEMALQLVGVMYAIWNYIYRGRRSRVLLAASAIVFVEGAARYVERACALWRANLDNMQEQEQDDYSIKKPAEPAGSSSSAGVCSSSRSRSSRSRSSSSWAAAVEVESTISMYKEGRALDDGEALLLAQDLFHVWRRFLVDSSVDQQSPWQRASEKLLSLRWSSMCKVVEMELSLMYEVLYTKATVAHTWPGYLIRFTSPVCSAAAASLFWLHRDRGHGRRPIGASFVGITYLLLGAAFALDVVWLLRALGSTWTYAFLKKTNNLAPRRRRPWAWFHHQALFAGWWLRLHRAVVYLDPLRLFGIDPVAYRLWSGTIGRYNLLHECTAPRRPWRRWLATKLGLQDNKYLSELPPGVKRLLFEREALRRGAYLFRGRGPDGQRQPILGREFEQDVLVWHIATCIFLSRAMVRKEVANSSVHAPAIEAMSEHLMFLVAERRQMLPGLVLHSQLQETRRALEEIWNDGREGTTTSAAGGGHQDDEDKLAWLVRQKRKHDRSWLETQGSRRLVLDAAEVAGALTKGSLRQRQVAPMLHLIFNVWVDKLLYAAVRCSRESHAKQLSRGGELTTLLWIVIQHAGPFRIGQQKPGYQQDSKKPEPKKEEDSKKPDEEELYAYPSPYLYPYPPQGPQYGVPKLKPEPKPKPEPPKTKPEEAEDEVDPEDAEDYEMPIRYVTLY</sequence>
<dbReference type="InterPro" id="IPR025315">
    <property type="entry name" value="DUF4220"/>
</dbReference>
<dbReference type="Pfam" id="PF13968">
    <property type="entry name" value="DUF4220"/>
    <property type="match status" value="1"/>
</dbReference>
<accession>A0A811R8U1</accession>
<evidence type="ECO:0000256" key="2">
    <source>
        <dbReference type="SAM" id="Phobius"/>
    </source>
</evidence>
<keyword evidence="5" id="KW-1185">Reference proteome</keyword>
<proteinExistence type="predicted"/>
<name>A0A811R8U1_9POAL</name>
<feature type="region of interest" description="Disordered" evidence="1">
    <location>
        <begin position="703"/>
        <end position="796"/>
    </location>
</feature>
<evidence type="ECO:0000259" key="3">
    <source>
        <dbReference type="Pfam" id="PF13968"/>
    </source>
</evidence>
<feature type="compositionally biased region" description="Basic and acidic residues" evidence="1">
    <location>
        <begin position="756"/>
        <end position="772"/>
    </location>
</feature>
<feature type="transmembrane region" description="Helical" evidence="2">
    <location>
        <begin position="346"/>
        <end position="369"/>
    </location>
</feature>
<dbReference type="PANTHER" id="PTHR31325">
    <property type="entry name" value="OS01G0798800 PROTEIN-RELATED"/>
    <property type="match status" value="1"/>
</dbReference>
<evidence type="ECO:0000313" key="5">
    <source>
        <dbReference type="Proteomes" id="UP000604825"/>
    </source>
</evidence>